<accession>A0A8E0RXT3</accession>
<dbReference type="EMBL" id="LUCM01002960">
    <property type="protein sequence ID" value="KAA0196536.1"/>
    <property type="molecule type" value="Genomic_DNA"/>
</dbReference>
<reference evidence="2" key="1">
    <citation type="submission" date="2019-05" db="EMBL/GenBank/DDBJ databases">
        <title>Annotation for the trematode Fasciolopsis buski.</title>
        <authorList>
            <person name="Choi Y.-J."/>
        </authorList>
    </citation>
    <scope>NUCLEOTIDE SEQUENCE</scope>
    <source>
        <strain evidence="2">HT</strain>
        <tissue evidence="2">Whole worm</tissue>
    </source>
</reference>
<organism evidence="2 3">
    <name type="scientific">Fasciolopsis buskii</name>
    <dbReference type="NCBI Taxonomy" id="27845"/>
    <lineage>
        <taxon>Eukaryota</taxon>
        <taxon>Metazoa</taxon>
        <taxon>Spiralia</taxon>
        <taxon>Lophotrochozoa</taxon>
        <taxon>Platyhelminthes</taxon>
        <taxon>Trematoda</taxon>
        <taxon>Digenea</taxon>
        <taxon>Plagiorchiida</taxon>
        <taxon>Echinostomata</taxon>
        <taxon>Echinostomatoidea</taxon>
        <taxon>Fasciolidae</taxon>
        <taxon>Fasciolopsis</taxon>
    </lineage>
</organism>
<name>A0A8E0RXT3_9TREM</name>
<protein>
    <submittedName>
        <fullName evidence="2">Uncharacterized protein</fullName>
    </submittedName>
</protein>
<keyword evidence="3" id="KW-1185">Reference proteome</keyword>
<dbReference type="OrthoDB" id="6282807at2759"/>
<feature type="region of interest" description="Disordered" evidence="1">
    <location>
        <begin position="392"/>
        <end position="412"/>
    </location>
</feature>
<evidence type="ECO:0000313" key="2">
    <source>
        <dbReference type="EMBL" id="KAA0196536.1"/>
    </source>
</evidence>
<feature type="compositionally biased region" description="Polar residues" evidence="1">
    <location>
        <begin position="196"/>
        <end position="226"/>
    </location>
</feature>
<feature type="region of interest" description="Disordered" evidence="1">
    <location>
        <begin position="194"/>
        <end position="226"/>
    </location>
</feature>
<comment type="caution">
    <text evidence="2">The sequence shown here is derived from an EMBL/GenBank/DDBJ whole genome shotgun (WGS) entry which is preliminary data.</text>
</comment>
<dbReference type="AlphaFoldDB" id="A0A8E0RXT3"/>
<dbReference type="Proteomes" id="UP000728185">
    <property type="component" value="Unassembled WGS sequence"/>
</dbReference>
<gene>
    <name evidence="2" type="ORF">FBUS_10215</name>
</gene>
<evidence type="ECO:0000313" key="3">
    <source>
        <dbReference type="Proteomes" id="UP000728185"/>
    </source>
</evidence>
<sequence>MNYARCVKFLLERSAPVLFDKVLGQELLTQLVFIREAARSTTDVCRVDVTRGLRLLWGLAVYFKKILPVNEVLDYVIAVLEESGEDISEASIPPTIPNGTTDPDPPAIQELALNILCCILDGSSNTVFCGATNGASAEPDATRDSRSVNSPALSEAHFAGSESHLLMRSEHLLPILREFCCRGLSIGCPPVPFPSGSVTPTQTNESSTSNLGRNSRNKNAASSVTNRAAQCSVTNSNDVLLYRAGLAWRRERRRAKLAARALIYLYRIAQKPNSPRSKGFSRTVVSAAYKSDTPNSTDGDVDLDIAVDELEYMETTNEPRLTSKLGSRVQQTLDEVVETCLSCAVDSPDYVTCLTSLSRVALLLPNVYNRQFKKLITKSLVQQVLVRDSTAAVASDNGNPGDSKSPRKSGRNSVKARLSSLSVWIPDGCIPQVTRAKVSDIWG</sequence>
<evidence type="ECO:0000256" key="1">
    <source>
        <dbReference type="SAM" id="MobiDB-lite"/>
    </source>
</evidence>
<proteinExistence type="predicted"/>